<dbReference type="UniPathway" id="UPA00070">
    <property type="reaction ID" value="UER00115"/>
</dbReference>
<dbReference type="GO" id="GO:0044205">
    <property type="term" value="P:'de novo' UMP biosynthetic process"/>
    <property type="evidence" value="ECO:0007669"/>
    <property type="project" value="UniProtKB-UniRule"/>
</dbReference>
<dbReference type="eggNOG" id="COG0505">
    <property type="taxonomic scope" value="Bacteria"/>
</dbReference>
<feature type="binding site" evidence="11">
    <location>
        <position position="222"/>
    </location>
    <ligand>
        <name>L-glutamine</name>
        <dbReference type="ChEBI" id="CHEBI:58359"/>
    </ligand>
</feature>
<feature type="active site" evidence="11">
    <location>
        <position position="334"/>
    </location>
</feature>
<comment type="pathway">
    <text evidence="1 11">Pyrimidine metabolism; UMP biosynthesis via de novo pathway; (S)-dihydroorotate from bicarbonate: step 1/3.</text>
</comment>
<feature type="binding site" evidence="11">
    <location>
        <position position="45"/>
    </location>
    <ligand>
        <name>L-glutamine</name>
        <dbReference type="ChEBI" id="CHEBI:58359"/>
    </ligand>
</feature>
<feature type="binding site" evidence="11">
    <location>
        <position position="220"/>
    </location>
    <ligand>
        <name>L-glutamine</name>
        <dbReference type="ChEBI" id="CHEBI:58359"/>
    </ligand>
</feature>
<dbReference type="PROSITE" id="PS51273">
    <property type="entry name" value="GATASE_TYPE_1"/>
    <property type="match status" value="1"/>
</dbReference>
<dbReference type="Pfam" id="PF00988">
    <property type="entry name" value="CPSase_sm_chain"/>
    <property type="match status" value="1"/>
</dbReference>
<comment type="catalytic activity">
    <reaction evidence="10 11">
        <text>L-glutamine + H2O = L-glutamate + NH4(+)</text>
        <dbReference type="Rhea" id="RHEA:15889"/>
        <dbReference type="ChEBI" id="CHEBI:15377"/>
        <dbReference type="ChEBI" id="CHEBI:28938"/>
        <dbReference type="ChEBI" id="CHEBI:29985"/>
        <dbReference type="ChEBI" id="CHEBI:58359"/>
    </reaction>
</comment>
<dbReference type="PRINTS" id="PR00097">
    <property type="entry name" value="ANTSNTHASEII"/>
</dbReference>
<dbReference type="InterPro" id="IPR017926">
    <property type="entry name" value="GATASE"/>
</dbReference>
<dbReference type="AlphaFoldDB" id="A6TTI9"/>
<feature type="active site" evidence="11">
    <location>
        <position position="332"/>
    </location>
</feature>
<comment type="function">
    <text evidence="11">Small subunit of the glutamine-dependent carbamoyl phosphate synthetase (CPSase). CPSase catalyzes the formation of carbamoyl phosphate from the ammonia moiety of glutamine, carbonate, and phosphate donated by ATP, constituting the first step of 2 biosynthetic pathways, one leading to arginine and/or urea and the other to pyrimidine nucleotides. The small subunit (glutamine amidotransferase) binds and cleaves glutamine to supply the large subunit with the substrate ammonia.</text>
</comment>
<name>A6TTI9_ALKMQ</name>
<reference evidence="14" key="1">
    <citation type="journal article" date="2016" name="Genome Announc.">
        <title>Complete genome sequence of Alkaliphilus metalliredigens strain QYMF, an alkaliphilic and metal-reducing bacterium isolated from borax-contaminated leachate ponds.</title>
        <authorList>
            <person name="Hwang C."/>
            <person name="Copeland A."/>
            <person name="Lucas S."/>
            <person name="Lapidus A."/>
            <person name="Barry K."/>
            <person name="Detter J.C."/>
            <person name="Glavina Del Rio T."/>
            <person name="Hammon N."/>
            <person name="Israni S."/>
            <person name="Dalin E."/>
            <person name="Tice H."/>
            <person name="Pitluck S."/>
            <person name="Chertkov O."/>
            <person name="Brettin T."/>
            <person name="Bruce D."/>
            <person name="Han C."/>
            <person name="Schmutz J."/>
            <person name="Larimer F."/>
            <person name="Land M.L."/>
            <person name="Hauser L."/>
            <person name="Kyrpides N."/>
            <person name="Mikhailova N."/>
            <person name="Ye Q."/>
            <person name="Zhou J."/>
            <person name="Richardson P."/>
            <person name="Fields M.W."/>
        </authorList>
    </citation>
    <scope>NUCLEOTIDE SEQUENCE [LARGE SCALE GENOMIC DNA]</scope>
    <source>
        <strain evidence="14">QYMF</strain>
    </source>
</reference>
<feature type="region of interest" description="CPSase" evidence="11">
    <location>
        <begin position="1"/>
        <end position="171"/>
    </location>
</feature>
<dbReference type="CDD" id="cd01744">
    <property type="entry name" value="GATase1_CPSase"/>
    <property type="match status" value="1"/>
</dbReference>
<dbReference type="InterPro" id="IPR036480">
    <property type="entry name" value="CarbP_synth_ssu_N_sf"/>
</dbReference>
<keyword evidence="6 11" id="KW-0067">ATP-binding</keyword>
<evidence type="ECO:0000256" key="5">
    <source>
        <dbReference type="ARBA" id="ARBA00022741"/>
    </source>
</evidence>
<dbReference type="HOGENOM" id="CLU_035901_2_1_9"/>
<dbReference type="InterPro" id="IPR002474">
    <property type="entry name" value="CarbamoylP_synth_ssu_N"/>
</dbReference>
<comment type="catalytic activity">
    <reaction evidence="9 11">
        <text>hydrogencarbonate + L-glutamine + 2 ATP + H2O = carbamoyl phosphate + L-glutamate + 2 ADP + phosphate + 2 H(+)</text>
        <dbReference type="Rhea" id="RHEA:18633"/>
        <dbReference type="ChEBI" id="CHEBI:15377"/>
        <dbReference type="ChEBI" id="CHEBI:15378"/>
        <dbReference type="ChEBI" id="CHEBI:17544"/>
        <dbReference type="ChEBI" id="CHEBI:29985"/>
        <dbReference type="ChEBI" id="CHEBI:30616"/>
        <dbReference type="ChEBI" id="CHEBI:43474"/>
        <dbReference type="ChEBI" id="CHEBI:58228"/>
        <dbReference type="ChEBI" id="CHEBI:58359"/>
        <dbReference type="ChEBI" id="CHEBI:456216"/>
        <dbReference type="EC" id="6.3.5.5"/>
    </reaction>
</comment>
<dbReference type="PRINTS" id="PR00096">
    <property type="entry name" value="GATASE"/>
</dbReference>
<dbReference type="InterPro" id="IPR050472">
    <property type="entry name" value="Anth_synth/Amidotransfase"/>
</dbReference>
<dbReference type="EC" id="6.3.5.5" evidence="11"/>
<dbReference type="InterPro" id="IPR029062">
    <property type="entry name" value="Class_I_gatase-like"/>
</dbReference>
<evidence type="ECO:0000256" key="10">
    <source>
        <dbReference type="ARBA" id="ARBA00049285"/>
    </source>
</evidence>
<feature type="binding site" evidence="11">
    <location>
        <position position="291"/>
    </location>
    <ligand>
        <name>L-glutamine</name>
        <dbReference type="ChEBI" id="CHEBI:58359"/>
    </ligand>
</feature>
<dbReference type="InterPro" id="IPR006274">
    <property type="entry name" value="CarbamoylP_synth_ssu"/>
</dbReference>
<dbReference type="PRINTS" id="PR00099">
    <property type="entry name" value="CPSGATASE"/>
</dbReference>
<dbReference type="UniPathway" id="UPA00068">
    <property type="reaction ID" value="UER00171"/>
</dbReference>
<evidence type="ECO:0000256" key="1">
    <source>
        <dbReference type="ARBA" id="ARBA00004812"/>
    </source>
</evidence>
<keyword evidence="7 11" id="KW-0315">Glutamine amidotransferase</keyword>
<dbReference type="GO" id="GO:0005524">
    <property type="term" value="F:ATP binding"/>
    <property type="evidence" value="ECO:0007669"/>
    <property type="project" value="UniProtKB-UniRule"/>
</dbReference>
<dbReference type="GO" id="GO:0006541">
    <property type="term" value="P:glutamine metabolic process"/>
    <property type="evidence" value="ECO:0007669"/>
    <property type="project" value="InterPro"/>
</dbReference>
<dbReference type="KEGG" id="amt:Amet_3379"/>
<dbReference type="SUPFAM" id="SSF52317">
    <property type="entry name" value="Class I glutamine amidotransferase-like"/>
    <property type="match status" value="1"/>
</dbReference>
<dbReference type="GO" id="GO:0004359">
    <property type="term" value="F:glutaminase activity"/>
    <property type="evidence" value="ECO:0007669"/>
    <property type="project" value="RHEA"/>
</dbReference>
<dbReference type="Gene3D" id="3.40.50.880">
    <property type="match status" value="1"/>
</dbReference>
<feature type="binding site" evidence="11">
    <location>
        <position position="289"/>
    </location>
    <ligand>
        <name>L-glutamine</name>
        <dbReference type="ChEBI" id="CHEBI:58359"/>
    </ligand>
</feature>
<keyword evidence="11" id="KW-0028">Amino-acid biosynthesis</keyword>
<dbReference type="SMART" id="SM01097">
    <property type="entry name" value="CPSase_sm_chain"/>
    <property type="match status" value="1"/>
</dbReference>
<dbReference type="NCBIfam" id="TIGR01368">
    <property type="entry name" value="CPSaseIIsmall"/>
    <property type="match status" value="1"/>
</dbReference>
<evidence type="ECO:0000256" key="4">
    <source>
        <dbReference type="ARBA" id="ARBA00022598"/>
    </source>
</evidence>
<dbReference type="InterPro" id="IPR035686">
    <property type="entry name" value="CPSase_GATase1"/>
</dbReference>
<keyword evidence="11" id="KW-0055">Arginine biosynthesis</keyword>
<evidence type="ECO:0000259" key="12">
    <source>
        <dbReference type="SMART" id="SM01097"/>
    </source>
</evidence>
<dbReference type="NCBIfam" id="NF009475">
    <property type="entry name" value="PRK12838.1"/>
    <property type="match status" value="1"/>
</dbReference>
<dbReference type="PANTHER" id="PTHR43418:SF7">
    <property type="entry name" value="CARBAMOYL-PHOSPHATE SYNTHASE SMALL CHAIN"/>
    <property type="match status" value="1"/>
</dbReference>
<evidence type="ECO:0000256" key="11">
    <source>
        <dbReference type="HAMAP-Rule" id="MF_01209"/>
    </source>
</evidence>
<feature type="domain" description="Carbamoyl-phosphate synthase small subunit N-terminal" evidence="12">
    <location>
        <begin position="1"/>
        <end position="131"/>
    </location>
</feature>
<comment type="pathway">
    <text evidence="2 11">Amino-acid biosynthesis; L-arginine biosynthesis; carbamoyl phosphate from bicarbonate: step 1/1.</text>
</comment>
<evidence type="ECO:0000313" key="14">
    <source>
        <dbReference type="Proteomes" id="UP000001572"/>
    </source>
</evidence>
<dbReference type="FunFam" id="3.50.30.20:FF:000001">
    <property type="entry name" value="Carbamoyl-phosphate synthase small chain"/>
    <property type="match status" value="1"/>
</dbReference>
<proteinExistence type="inferred from homology"/>
<protein>
    <recommendedName>
        <fullName evidence="11">Carbamoyl phosphate synthase small chain</fullName>
        <ecNumber evidence="11">6.3.5.5</ecNumber>
    </recommendedName>
    <alternativeName>
        <fullName evidence="11">Carbamoyl phosphate synthetase glutamine chain</fullName>
    </alternativeName>
</protein>
<dbReference type="STRING" id="293826.Amet_3379"/>
<comment type="subunit">
    <text evidence="11">Composed of two chains; the small (or glutamine) chain promotes the hydrolysis of glutamine to ammonia, which is used by the large (or ammonia) chain to synthesize carbamoyl phosphate. Tetramer of heterodimers (alpha,beta)4.</text>
</comment>
<dbReference type="GO" id="GO:0006526">
    <property type="term" value="P:L-arginine biosynthetic process"/>
    <property type="evidence" value="ECO:0007669"/>
    <property type="project" value="UniProtKB-UniRule"/>
</dbReference>
<organism evidence="13 14">
    <name type="scientific">Alkaliphilus metalliredigens (strain QYMF)</name>
    <dbReference type="NCBI Taxonomy" id="293826"/>
    <lineage>
        <taxon>Bacteria</taxon>
        <taxon>Bacillati</taxon>
        <taxon>Bacillota</taxon>
        <taxon>Clostridia</taxon>
        <taxon>Peptostreptococcales</taxon>
        <taxon>Natronincolaceae</taxon>
        <taxon>Alkaliphilus</taxon>
    </lineage>
</organism>
<feature type="binding site" evidence="11">
    <location>
        <position position="251"/>
    </location>
    <ligand>
        <name>L-glutamine</name>
        <dbReference type="ChEBI" id="CHEBI:58359"/>
    </ligand>
</feature>
<keyword evidence="8 11" id="KW-0665">Pyrimidine biosynthesis</keyword>
<evidence type="ECO:0000256" key="8">
    <source>
        <dbReference type="ARBA" id="ARBA00022975"/>
    </source>
</evidence>
<keyword evidence="4 11" id="KW-0436">Ligase</keyword>
<evidence type="ECO:0000256" key="3">
    <source>
        <dbReference type="ARBA" id="ARBA00007800"/>
    </source>
</evidence>
<feature type="active site" description="Nucleophile" evidence="11">
    <location>
        <position position="247"/>
    </location>
</feature>
<dbReference type="Proteomes" id="UP000001572">
    <property type="component" value="Chromosome"/>
</dbReference>
<dbReference type="EMBL" id="CP000724">
    <property type="protein sequence ID" value="ABR49507.1"/>
    <property type="molecule type" value="Genomic_DNA"/>
</dbReference>
<feature type="binding site" evidence="11">
    <location>
        <position position="292"/>
    </location>
    <ligand>
        <name>L-glutamine</name>
        <dbReference type="ChEBI" id="CHEBI:58359"/>
    </ligand>
</feature>
<dbReference type="SUPFAM" id="SSF52021">
    <property type="entry name" value="Carbamoyl phosphate synthetase, small subunit N-terminal domain"/>
    <property type="match status" value="1"/>
</dbReference>
<dbReference type="GO" id="GO:0004088">
    <property type="term" value="F:carbamoyl-phosphate synthase (glutamine-hydrolyzing) activity"/>
    <property type="evidence" value="ECO:0007669"/>
    <property type="project" value="UniProtKB-UniRule"/>
</dbReference>
<keyword evidence="14" id="KW-1185">Reference proteome</keyword>
<dbReference type="PANTHER" id="PTHR43418">
    <property type="entry name" value="MULTIFUNCTIONAL TRYPTOPHAN BIOSYNTHESIS PROTEIN-RELATED"/>
    <property type="match status" value="1"/>
</dbReference>
<dbReference type="GO" id="GO:0006207">
    <property type="term" value="P:'de novo' pyrimidine nucleobase biosynthetic process"/>
    <property type="evidence" value="ECO:0007669"/>
    <property type="project" value="InterPro"/>
</dbReference>
<dbReference type="HAMAP" id="MF_01209">
    <property type="entry name" value="CPSase_S_chain"/>
    <property type="match status" value="1"/>
</dbReference>
<accession>A6TTI9</accession>
<comment type="similarity">
    <text evidence="3 11">Belongs to the CarA family.</text>
</comment>
<keyword evidence="5 11" id="KW-0547">Nucleotide-binding</keyword>
<evidence type="ECO:0000256" key="6">
    <source>
        <dbReference type="ARBA" id="ARBA00022840"/>
    </source>
</evidence>
<dbReference type="Gene3D" id="3.50.30.20">
    <property type="entry name" value="Carbamoyl-phosphate synthase small subunit, N-terminal domain"/>
    <property type="match status" value="1"/>
</dbReference>
<evidence type="ECO:0000256" key="2">
    <source>
        <dbReference type="ARBA" id="ARBA00005077"/>
    </source>
</evidence>
<dbReference type="OrthoDB" id="9804328at2"/>
<dbReference type="RefSeq" id="WP_012064470.1">
    <property type="nucleotide sequence ID" value="NC_009633.1"/>
</dbReference>
<dbReference type="Pfam" id="PF00117">
    <property type="entry name" value="GATase"/>
    <property type="match status" value="1"/>
</dbReference>
<gene>
    <name evidence="11" type="primary">carA</name>
    <name evidence="13" type="ordered locus">Amet_3379</name>
</gene>
<evidence type="ECO:0000256" key="7">
    <source>
        <dbReference type="ARBA" id="ARBA00022962"/>
    </source>
</evidence>
<evidence type="ECO:0000256" key="9">
    <source>
        <dbReference type="ARBA" id="ARBA00048816"/>
    </source>
</evidence>
<evidence type="ECO:0000313" key="13">
    <source>
        <dbReference type="EMBL" id="ABR49507.1"/>
    </source>
</evidence>
<feature type="binding site" evidence="11">
    <location>
        <position position="248"/>
    </location>
    <ligand>
        <name>L-glutamine</name>
        <dbReference type="ChEBI" id="CHEBI:58359"/>
    </ligand>
</feature>
<sequence length="360" mass="40204">MKAYLLLEDGTIFEGSAFGSHEEKIGEVVFNTSMTGYQEIFTDYSYAGQTLVMTYPMIGNYGINKEDVESAKPMIRGLVVREFCKGPSNWKSEMTIEDYLIKNNIMGIEGIDTRMLVKHLRDHGTMKGIITKSLDDKMELIAKLKGEAALAKSFTAQVSTPKPYVIPGKGPKIALMDFGVKLNIIRILQSYGCEITILPYDTSADTILKMNVDGIFLSNGPGDPQSLQVAVKNIKKLMQCKPIFGICMGHQLLALASGAQTYKLKYGHRGANHPVKDLMTNKVYMTSQNHGYSVDEETIDEQQFTVTHKNLNDGTVEGLRHKYLPVFSVQYHPEAAPGPQESRYLFDQFLNLMCSEREAV</sequence>